<dbReference type="InParanoid" id="A0A0D0B5I1"/>
<feature type="region of interest" description="Disordered" evidence="1">
    <location>
        <begin position="74"/>
        <end position="121"/>
    </location>
</feature>
<keyword evidence="4" id="KW-1185">Reference proteome</keyword>
<dbReference type="AlphaFoldDB" id="A0A0D0B5I1"/>
<name>A0A0D0B5I1_9AGAM</name>
<feature type="region of interest" description="Disordered" evidence="1">
    <location>
        <begin position="375"/>
        <end position="473"/>
    </location>
</feature>
<gene>
    <name evidence="3" type="ORF">CY34DRAFT_78562</name>
</gene>
<dbReference type="Proteomes" id="UP000054485">
    <property type="component" value="Unassembled WGS sequence"/>
</dbReference>
<feature type="domain" description="BSD" evidence="2">
    <location>
        <begin position="329"/>
        <end position="358"/>
    </location>
</feature>
<dbReference type="PANTHER" id="PTHR16019">
    <property type="entry name" value="SYNAPSE-ASSOCIATED PROTEIN"/>
    <property type="match status" value="1"/>
</dbReference>
<evidence type="ECO:0000259" key="2">
    <source>
        <dbReference type="PROSITE" id="PS50858"/>
    </source>
</evidence>
<proteinExistence type="predicted"/>
<feature type="compositionally biased region" description="Acidic residues" evidence="1">
    <location>
        <begin position="463"/>
        <end position="473"/>
    </location>
</feature>
<protein>
    <recommendedName>
        <fullName evidence="2">BSD domain-containing protein</fullName>
    </recommendedName>
</protein>
<dbReference type="PANTHER" id="PTHR16019:SF5">
    <property type="entry name" value="BSD DOMAIN-CONTAINING PROTEIN 1"/>
    <property type="match status" value="1"/>
</dbReference>
<dbReference type="Gene3D" id="1.10.3970.10">
    <property type="entry name" value="BSD domain"/>
    <property type="match status" value="1"/>
</dbReference>
<reference evidence="4" key="2">
    <citation type="submission" date="2015-01" db="EMBL/GenBank/DDBJ databases">
        <title>Evolutionary Origins and Diversification of the Mycorrhizal Mutualists.</title>
        <authorList>
            <consortium name="DOE Joint Genome Institute"/>
            <consortium name="Mycorrhizal Genomics Consortium"/>
            <person name="Kohler A."/>
            <person name="Kuo A."/>
            <person name="Nagy L.G."/>
            <person name="Floudas D."/>
            <person name="Copeland A."/>
            <person name="Barry K.W."/>
            <person name="Cichocki N."/>
            <person name="Veneault-Fourrey C."/>
            <person name="LaButti K."/>
            <person name="Lindquist E.A."/>
            <person name="Lipzen A."/>
            <person name="Lundell T."/>
            <person name="Morin E."/>
            <person name="Murat C."/>
            <person name="Riley R."/>
            <person name="Ohm R."/>
            <person name="Sun H."/>
            <person name="Tunlid A."/>
            <person name="Henrissat B."/>
            <person name="Grigoriev I.V."/>
            <person name="Hibbett D.S."/>
            <person name="Martin F."/>
        </authorList>
    </citation>
    <scope>NUCLEOTIDE SEQUENCE [LARGE SCALE GENOMIC DNA]</scope>
    <source>
        <strain evidence="4">UH-Slu-Lm8-n1</strain>
    </source>
</reference>
<dbReference type="InterPro" id="IPR051494">
    <property type="entry name" value="BSD_domain-containing"/>
</dbReference>
<evidence type="ECO:0000313" key="3">
    <source>
        <dbReference type="EMBL" id="KIK45139.1"/>
    </source>
</evidence>
<evidence type="ECO:0000313" key="4">
    <source>
        <dbReference type="Proteomes" id="UP000054485"/>
    </source>
</evidence>
<feature type="region of interest" description="Disordered" evidence="1">
    <location>
        <begin position="236"/>
        <end position="257"/>
    </location>
</feature>
<dbReference type="OrthoDB" id="73788at2759"/>
<feature type="compositionally biased region" description="Acidic residues" evidence="1">
    <location>
        <begin position="375"/>
        <end position="388"/>
    </location>
</feature>
<dbReference type="InterPro" id="IPR005607">
    <property type="entry name" value="BSD_dom"/>
</dbReference>
<dbReference type="SUPFAM" id="SSF140383">
    <property type="entry name" value="BSD domain-like"/>
    <property type="match status" value="1"/>
</dbReference>
<sequence length="473" mass="52101">MNFLDTYGLTGTGANTPPVNAHPEQSLNEEVSQVIGQLGKFWGGFRKQSETAFATARKDFGEVVTQAQKELGKLTISTETPADAHADDADDTSDKESESEYGAAPETPTAESQSTAGSLSTSQSFFARLQSSLPPNIVSTVQAQLPESFKHPQNIDLSQLRTTLTTEFQRVQGVTRAQAEEYVHKSEHLLREAMKEASEALRDAVKVIPPEESGGYSNQGLIWDGTDVWMLPNEGGDVKGKGKEMDLGVSSGRQSEDARQAVATRAQALLKQLKSNPEIIKLDPEAEAASETFHAWVSEAQSKDEYPGTKFWSERIARTLSDTDDGQTLQETFDALVPSTLSDDEFWTRYFFRVYQIEQEEMRRKALIHGANQTEEDFSWEDDDDESVAPESQSTGALKSSMSSQRTLAPKAVDTSDIQSLPNSSQFNTPMTMSPRESSEDSYDVVSGNVSAAGDAHEHAQKEEEEEEESDWE</sequence>
<feature type="compositionally biased region" description="Basic and acidic residues" evidence="1">
    <location>
        <begin position="236"/>
        <end position="246"/>
    </location>
</feature>
<dbReference type="HOGENOM" id="CLU_039658_0_0_1"/>
<dbReference type="InterPro" id="IPR035925">
    <property type="entry name" value="BSD_dom_sf"/>
</dbReference>
<feature type="compositionally biased region" description="Polar residues" evidence="1">
    <location>
        <begin position="416"/>
        <end position="436"/>
    </location>
</feature>
<feature type="compositionally biased region" description="Basic and acidic residues" evidence="1">
    <location>
        <begin position="82"/>
        <end position="98"/>
    </location>
</feature>
<accession>A0A0D0B5I1</accession>
<dbReference type="EMBL" id="KN835178">
    <property type="protein sequence ID" value="KIK45139.1"/>
    <property type="molecule type" value="Genomic_DNA"/>
</dbReference>
<evidence type="ECO:0000256" key="1">
    <source>
        <dbReference type="SAM" id="MobiDB-lite"/>
    </source>
</evidence>
<dbReference type="GO" id="GO:0005737">
    <property type="term" value="C:cytoplasm"/>
    <property type="evidence" value="ECO:0007669"/>
    <property type="project" value="TreeGrafter"/>
</dbReference>
<feature type="compositionally biased region" description="Polar residues" evidence="1">
    <location>
        <begin position="109"/>
        <end position="121"/>
    </location>
</feature>
<feature type="compositionally biased region" description="Polar residues" evidence="1">
    <location>
        <begin position="12"/>
        <end position="23"/>
    </location>
</feature>
<organism evidence="3 4">
    <name type="scientific">Suillus luteus UH-Slu-Lm8-n1</name>
    <dbReference type="NCBI Taxonomy" id="930992"/>
    <lineage>
        <taxon>Eukaryota</taxon>
        <taxon>Fungi</taxon>
        <taxon>Dikarya</taxon>
        <taxon>Basidiomycota</taxon>
        <taxon>Agaricomycotina</taxon>
        <taxon>Agaricomycetes</taxon>
        <taxon>Agaricomycetidae</taxon>
        <taxon>Boletales</taxon>
        <taxon>Suillineae</taxon>
        <taxon>Suillaceae</taxon>
        <taxon>Suillus</taxon>
    </lineage>
</organism>
<feature type="compositionally biased region" description="Polar residues" evidence="1">
    <location>
        <begin position="390"/>
        <end position="407"/>
    </location>
</feature>
<dbReference type="PROSITE" id="PS50858">
    <property type="entry name" value="BSD"/>
    <property type="match status" value="1"/>
</dbReference>
<feature type="region of interest" description="Disordered" evidence="1">
    <location>
        <begin position="1"/>
        <end position="23"/>
    </location>
</feature>
<dbReference type="Pfam" id="PF03909">
    <property type="entry name" value="BSD"/>
    <property type="match status" value="1"/>
</dbReference>
<reference evidence="3 4" key="1">
    <citation type="submission" date="2014-04" db="EMBL/GenBank/DDBJ databases">
        <authorList>
            <consortium name="DOE Joint Genome Institute"/>
            <person name="Kuo A."/>
            <person name="Ruytinx J."/>
            <person name="Rineau F."/>
            <person name="Colpaert J."/>
            <person name="Kohler A."/>
            <person name="Nagy L.G."/>
            <person name="Floudas D."/>
            <person name="Copeland A."/>
            <person name="Barry K.W."/>
            <person name="Cichocki N."/>
            <person name="Veneault-Fourrey C."/>
            <person name="LaButti K."/>
            <person name="Lindquist E.A."/>
            <person name="Lipzen A."/>
            <person name="Lundell T."/>
            <person name="Morin E."/>
            <person name="Murat C."/>
            <person name="Sun H."/>
            <person name="Tunlid A."/>
            <person name="Henrissat B."/>
            <person name="Grigoriev I.V."/>
            <person name="Hibbett D.S."/>
            <person name="Martin F."/>
            <person name="Nordberg H.P."/>
            <person name="Cantor M.N."/>
            <person name="Hua S.X."/>
        </authorList>
    </citation>
    <scope>NUCLEOTIDE SEQUENCE [LARGE SCALE GENOMIC DNA]</scope>
    <source>
        <strain evidence="3 4">UH-Slu-Lm8-n1</strain>
    </source>
</reference>
<dbReference type="STRING" id="930992.A0A0D0B5I1"/>